<evidence type="ECO:0000313" key="5">
    <source>
        <dbReference type="Proteomes" id="UP001500621"/>
    </source>
</evidence>
<evidence type="ECO:0000256" key="1">
    <source>
        <dbReference type="SAM" id="MobiDB-lite"/>
    </source>
</evidence>
<evidence type="ECO:0000313" key="4">
    <source>
        <dbReference type="EMBL" id="GAA4683621.1"/>
    </source>
</evidence>
<feature type="region of interest" description="Disordered" evidence="1">
    <location>
        <begin position="353"/>
        <end position="382"/>
    </location>
</feature>
<evidence type="ECO:0000259" key="2">
    <source>
        <dbReference type="Pfam" id="PF02470"/>
    </source>
</evidence>
<dbReference type="InterPro" id="IPR005693">
    <property type="entry name" value="Mce"/>
</dbReference>
<protein>
    <submittedName>
        <fullName evidence="4">MCE family protein</fullName>
    </submittedName>
</protein>
<dbReference type="PANTHER" id="PTHR33371:SF4">
    <property type="entry name" value="INTERMEMBRANE PHOSPHOLIPID TRANSPORT SYSTEM BINDING PROTEIN MLAD"/>
    <property type="match status" value="1"/>
</dbReference>
<accession>A0ABP8W8U9</accession>
<feature type="domain" description="Mammalian cell entry C-terminal" evidence="3">
    <location>
        <begin position="112"/>
        <end position="288"/>
    </location>
</feature>
<dbReference type="InterPro" id="IPR052336">
    <property type="entry name" value="MlaD_Phospholipid_Transporter"/>
</dbReference>
<dbReference type="EMBL" id="BAABIM010000002">
    <property type="protein sequence ID" value="GAA4683621.1"/>
    <property type="molecule type" value="Genomic_DNA"/>
</dbReference>
<dbReference type="InterPro" id="IPR003399">
    <property type="entry name" value="Mce/MlaD"/>
</dbReference>
<dbReference type="Proteomes" id="UP001500621">
    <property type="component" value="Unassembled WGS sequence"/>
</dbReference>
<dbReference type="NCBIfam" id="TIGR00996">
    <property type="entry name" value="Mtu_fam_mce"/>
    <property type="match status" value="1"/>
</dbReference>
<dbReference type="InterPro" id="IPR024516">
    <property type="entry name" value="Mce_C"/>
</dbReference>
<name>A0ABP8W8U9_9ACTN</name>
<keyword evidence="5" id="KW-1185">Reference proteome</keyword>
<sequence length="400" mass="42474">MGRLQRAIVPLILAALAVAAAVVVFGGGPDQRTLTAYFPRTISLYEGSDVRVLGVGVGTVESVVPEGTRVKVVMRYDPEVDLPADASAVLIAPSVVGDRYVQITPAFEEGDQALPDDVVLEEDRTEVPIELDQIYASLDRLTVALGPDGANSDGALTDLLEQTARNFGGQGATFNQTIRDFSTLSQTLDNNKEELFGSLAELQNFVSTLAENDQIVRDFNTSLGAVSTLLDGERQELTAALDNLGTALEEVGSFVQENRASLGRNINGLNRVAKVLVKRRGELDQILRIAPVALNNLALTYNPDAGTLDTNANLGELEGRIASDPTGLLCALVSANDPTGRLCELVSGLDPRNRPAPLGAGAQGGQGTRGEGLTQRRAAEQQRVQTGFDLSLNGLVEVDR</sequence>
<dbReference type="Pfam" id="PF11887">
    <property type="entry name" value="Mce4_CUP1"/>
    <property type="match status" value="1"/>
</dbReference>
<feature type="compositionally biased region" description="Gly residues" evidence="1">
    <location>
        <begin position="361"/>
        <end position="370"/>
    </location>
</feature>
<dbReference type="PANTHER" id="PTHR33371">
    <property type="entry name" value="INTERMEMBRANE PHOSPHOLIPID TRANSPORT SYSTEM BINDING PROTEIN MLAD-RELATED"/>
    <property type="match status" value="1"/>
</dbReference>
<proteinExistence type="predicted"/>
<dbReference type="RefSeq" id="WP_345265500.1">
    <property type="nucleotide sequence ID" value="NZ_BAABIM010000002.1"/>
</dbReference>
<dbReference type="Pfam" id="PF02470">
    <property type="entry name" value="MlaD"/>
    <property type="match status" value="1"/>
</dbReference>
<comment type="caution">
    <text evidence="4">The sequence shown here is derived from an EMBL/GenBank/DDBJ whole genome shotgun (WGS) entry which is preliminary data.</text>
</comment>
<evidence type="ECO:0000259" key="3">
    <source>
        <dbReference type="Pfam" id="PF11887"/>
    </source>
</evidence>
<organism evidence="4 5">
    <name type="scientific">Nocardioides nanhaiensis</name>
    <dbReference type="NCBI Taxonomy" id="1476871"/>
    <lineage>
        <taxon>Bacteria</taxon>
        <taxon>Bacillati</taxon>
        <taxon>Actinomycetota</taxon>
        <taxon>Actinomycetes</taxon>
        <taxon>Propionibacteriales</taxon>
        <taxon>Nocardioidaceae</taxon>
        <taxon>Nocardioides</taxon>
    </lineage>
</organism>
<reference evidence="5" key="1">
    <citation type="journal article" date="2019" name="Int. J. Syst. Evol. Microbiol.">
        <title>The Global Catalogue of Microorganisms (GCM) 10K type strain sequencing project: providing services to taxonomists for standard genome sequencing and annotation.</title>
        <authorList>
            <consortium name="The Broad Institute Genomics Platform"/>
            <consortium name="The Broad Institute Genome Sequencing Center for Infectious Disease"/>
            <person name="Wu L."/>
            <person name="Ma J."/>
        </authorList>
    </citation>
    <scope>NUCLEOTIDE SEQUENCE [LARGE SCALE GENOMIC DNA]</scope>
    <source>
        <strain evidence="5">JCM 18127</strain>
    </source>
</reference>
<feature type="domain" description="Mce/MlaD" evidence="2">
    <location>
        <begin position="32"/>
        <end position="105"/>
    </location>
</feature>
<gene>
    <name evidence="4" type="ORF">GCM10023226_21000</name>
</gene>